<dbReference type="Proteomes" id="UP000799778">
    <property type="component" value="Unassembled WGS sequence"/>
</dbReference>
<dbReference type="RefSeq" id="XP_033379080.1">
    <property type="nucleotide sequence ID" value="XM_033529103.1"/>
</dbReference>
<comment type="subcellular location">
    <subcellularLocation>
        <location evidence="1">Membrane</location>
        <topology evidence="1">Multi-pass membrane protein</topology>
    </subcellularLocation>
</comment>
<protein>
    <recommendedName>
        <fullName evidence="8">Rhodopsin domain-containing protein</fullName>
    </recommendedName>
</protein>
<dbReference type="GO" id="GO:0016020">
    <property type="term" value="C:membrane"/>
    <property type="evidence" value="ECO:0007669"/>
    <property type="project" value="UniProtKB-SubCell"/>
</dbReference>
<evidence type="ECO:0000313" key="10">
    <source>
        <dbReference type="Proteomes" id="UP000799778"/>
    </source>
</evidence>
<dbReference type="PANTHER" id="PTHR33048:SF47">
    <property type="entry name" value="INTEGRAL MEMBRANE PROTEIN-RELATED"/>
    <property type="match status" value="1"/>
</dbReference>
<feature type="domain" description="Rhodopsin" evidence="8">
    <location>
        <begin position="25"/>
        <end position="269"/>
    </location>
</feature>
<dbReference type="InterPro" id="IPR049326">
    <property type="entry name" value="Rhodopsin_dom_fungi"/>
</dbReference>
<evidence type="ECO:0000256" key="7">
    <source>
        <dbReference type="SAM" id="Phobius"/>
    </source>
</evidence>
<reference evidence="9" key="1">
    <citation type="journal article" date="2020" name="Stud. Mycol.">
        <title>101 Dothideomycetes genomes: a test case for predicting lifestyles and emergence of pathogens.</title>
        <authorList>
            <person name="Haridas S."/>
            <person name="Albert R."/>
            <person name="Binder M."/>
            <person name="Bloem J."/>
            <person name="Labutti K."/>
            <person name="Salamov A."/>
            <person name="Andreopoulos B."/>
            <person name="Baker S."/>
            <person name="Barry K."/>
            <person name="Bills G."/>
            <person name="Bluhm B."/>
            <person name="Cannon C."/>
            <person name="Castanera R."/>
            <person name="Culley D."/>
            <person name="Daum C."/>
            <person name="Ezra D."/>
            <person name="Gonzalez J."/>
            <person name="Henrissat B."/>
            <person name="Kuo A."/>
            <person name="Liang C."/>
            <person name="Lipzen A."/>
            <person name="Lutzoni F."/>
            <person name="Magnuson J."/>
            <person name="Mondo S."/>
            <person name="Nolan M."/>
            <person name="Ohm R."/>
            <person name="Pangilinan J."/>
            <person name="Park H.-J."/>
            <person name="Ramirez L."/>
            <person name="Alfaro M."/>
            <person name="Sun H."/>
            <person name="Tritt A."/>
            <person name="Yoshinaga Y."/>
            <person name="Zwiers L.-H."/>
            <person name="Turgeon B."/>
            <person name="Goodwin S."/>
            <person name="Spatafora J."/>
            <person name="Crous P."/>
            <person name="Grigoriev I."/>
        </authorList>
    </citation>
    <scope>NUCLEOTIDE SEQUENCE</scope>
    <source>
        <strain evidence="9">CBS 175.79</strain>
    </source>
</reference>
<accession>A0A6A5XCW4</accession>
<dbReference type="AlphaFoldDB" id="A0A6A5XCW4"/>
<evidence type="ECO:0000256" key="1">
    <source>
        <dbReference type="ARBA" id="ARBA00004141"/>
    </source>
</evidence>
<evidence type="ECO:0000256" key="2">
    <source>
        <dbReference type="ARBA" id="ARBA00022692"/>
    </source>
</evidence>
<keyword evidence="10" id="KW-1185">Reference proteome</keyword>
<dbReference type="InterPro" id="IPR052337">
    <property type="entry name" value="SAT4-like"/>
</dbReference>
<feature type="transmembrane region" description="Helical" evidence="7">
    <location>
        <begin position="127"/>
        <end position="154"/>
    </location>
</feature>
<evidence type="ECO:0000313" key="9">
    <source>
        <dbReference type="EMBL" id="KAF2010741.1"/>
    </source>
</evidence>
<proteinExistence type="inferred from homology"/>
<dbReference type="GeneID" id="54286500"/>
<dbReference type="Pfam" id="PF20684">
    <property type="entry name" value="Fung_rhodopsin"/>
    <property type="match status" value="1"/>
</dbReference>
<feature type="region of interest" description="Disordered" evidence="6">
    <location>
        <begin position="277"/>
        <end position="367"/>
    </location>
</feature>
<feature type="transmembrane region" description="Helical" evidence="7">
    <location>
        <begin position="203"/>
        <end position="224"/>
    </location>
</feature>
<gene>
    <name evidence="9" type="ORF">BU24DRAFT_426952</name>
</gene>
<dbReference type="OrthoDB" id="5421689at2759"/>
<evidence type="ECO:0000256" key="6">
    <source>
        <dbReference type="SAM" id="MobiDB-lite"/>
    </source>
</evidence>
<evidence type="ECO:0000259" key="8">
    <source>
        <dbReference type="Pfam" id="PF20684"/>
    </source>
</evidence>
<evidence type="ECO:0000256" key="3">
    <source>
        <dbReference type="ARBA" id="ARBA00022989"/>
    </source>
</evidence>
<evidence type="ECO:0000256" key="5">
    <source>
        <dbReference type="ARBA" id="ARBA00038359"/>
    </source>
</evidence>
<evidence type="ECO:0000256" key="4">
    <source>
        <dbReference type="ARBA" id="ARBA00023136"/>
    </source>
</evidence>
<feature type="transmembrane region" description="Helical" evidence="7">
    <location>
        <begin position="6"/>
        <end position="29"/>
    </location>
</feature>
<organism evidence="9 10">
    <name type="scientific">Aaosphaeria arxii CBS 175.79</name>
    <dbReference type="NCBI Taxonomy" id="1450172"/>
    <lineage>
        <taxon>Eukaryota</taxon>
        <taxon>Fungi</taxon>
        <taxon>Dikarya</taxon>
        <taxon>Ascomycota</taxon>
        <taxon>Pezizomycotina</taxon>
        <taxon>Dothideomycetes</taxon>
        <taxon>Pleosporomycetidae</taxon>
        <taxon>Pleosporales</taxon>
        <taxon>Pleosporales incertae sedis</taxon>
        <taxon>Aaosphaeria</taxon>
    </lineage>
</organism>
<feature type="transmembrane region" description="Helical" evidence="7">
    <location>
        <begin position="41"/>
        <end position="63"/>
    </location>
</feature>
<feature type="transmembrane region" description="Helical" evidence="7">
    <location>
        <begin position="169"/>
        <end position="191"/>
    </location>
</feature>
<dbReference type="EMBL" id="ML978075">
    <property type="protein sequence ID" value="KAF2010741.1"/>
    <property type="molecule type" value="Genomic_DNA"/>
</dbReference>
<keyword evidence="2 7" id="KW-0812">Transmembrane</keyword>
<name>A0A6A5XCW4_9PLEO</name>
<keyword evidence="4 7" id="KW-0472">Membrane</keyword>
<sequence>MAGLQPNVYAAVFITMPAAIVALVLRLLSRRMIKMKYWFDDWFCVIAYIFALAYCIDVVYWTANYSLGQTLPPPGDPSADHIREISRLCLWLEEVFYTISLAFSKLSILSFYWRIFQHTSIRIPIQIIYVAVVIWALVKWFLTIFQCVPIRFIWDKDIHGHCTINVSNFFFSTVLCHCILDILILLLPVFPVAKMHLSLSKKLAVTTIFHSGVIVCVASVFVLIESWKYNQETVQLPHDSALFTAWGAVEVNMAVFAGCLPTLKPIFRKAFPTVGGLSTEHTRSRDGRQTTPPRMWRFRRSDKKKNDTESNTVTGPVHLENVASHELQHAGSRPPRDPLDDLSLYISDVESQGEEVSEIPDNSPPQR</sequence>
<comment type="similarity">
    <text evidence="5">Belongs to the SAT4 family.</text>
</comment>
<dbReference type="PANTHER" id="PTHR33048">
    <property type="entry name" value="PTH11-LIKE INTEGRAL MEMBRANE PROTEIN (AFU_ORTHOLOGUE AFUA_5G11245)"/>
    <property type="match status" value="1"/>
</dbReference>
<keyword evidence="3 7" id="KW-1133">Transmembrane helix</keyword>